<evidence type="ECO:0000259" key="4">
    <source>
        <dbReference type="Pfam" id="PF02770"/>
    </source>
</evidence>
<dbReference type="Gene3D" id="1.20.140.10">
    <property type="entry name" value="Butyryl-CoA Dehydrogenase, subunit A, domain 3"/>
    <property type="match status" value="1"/>
</dbReference>
<feature type="domain" description="Acyl-CoA oxidase/dehydrogenase middle" evidence="4">
    <location>
        <begin position="121"/>
        <end position="206"/>
    </location>
</feature>
<gene>
    <name evidence="7" type="ORF">D9V32_08520</name>
</gene>
<dbReference type="Pfam" id="PF02771">
    <property type="entry name" value="Acyl-CoA_dh_N"/>
    <property type="match status" value="1"/>
</dbReference>
<keyword evidence="2" id="KW-0560">Oxidoreductase</keyword>
<comment type="caution">
    <text evidence="7">The sequence shown here is derived from an EMBL/GenBank/DDBJ whole genome shotgun (WGS) entry which is preliminary data.</text>
</comment>
<feature type="domain" description="Acyl-CoA dehydrogenase C-terminal" evidence="6">
    <location>
        <begin position="231"/>
        <end position="367"/>
    </location>
</feature>
<evidence type="ECO:0000256" key="3">
    <source>
        <dbReference type="ARBA" id="ARBA00049661"/>
    </source>
</evidence>
<dbReference type="Pfam" id="PF08028">
    <property type="entry name" value="Acyl-CoA_dh_2"/>
    <property type="match status" value="1"/>
</dbReference>
<proteinExistence type="inferred from homology"/>
<dbReference type="InterPro" id="IPR013107">
    <property type="entry name" value="Acyl-CoA_DH_C"/>
</dbReference>
<protein>
    <submittedName>
        <fullName evidence="7">SfnB family sulfur acquisition oxidoreductase</fullName>
    </submittedName>
</protein>
<dbReference type="Gene3D" id="1.10.540.10">
    <property type="entry name" value="Acyl-CoA dehydrogenase/oxidase, N-terminal domain"/>
    <property type="match status" value="1"/>
</dbReference>
<dbReference type="InterPro" id="IPR037069">
    <property type="entry name" value="AcylCoA_DH/ox_N_sf"/>
</dbReference>
<dbReference type="InterPro" id="IPR046373">
    <property type="entry name" value="Acyl-CoA_Oxase/DH_mid-dom_sf"/>
</dbReference>
<dbReference type="PIRSF" id="PIRSF016578">
    <property type="entry name" value="HsaA"/>
    <property type="match status" value="1"/>
</dbReference>
<evidence type="ECO:0000259" key="6">
    <source>
        <dbReference type="Pfam" id="PF08028"/>
    </source>
</evidence>
<dbReference type="EMBL" id="RCUX01000006">
    <property type="protein sequence ID" value="RLP75517.1"/>
    <property type="molecule type" value="Genomic_DNA"/>
</dbReference>
<dbReference type="Gene3D" id="2.40.110.10">
    <property type="entry name" value="Butyryl-CoA Dehydrogenase, subunit A, domain 2"/>
    <property type="match status" value="1"/>
</dbReference>
<dbReference type="GO" id="GO:0033539">
    <property type="term" value="P:fatty acid beta-oxidation using acyl-CoA dehydrogenase"/>
    <property type="evidence" value="ECO:0007669"/>
    <property type="project" value="TreeGrafter"/>
</dbReference>
<dbReference type="RefSeq" id="WP_121648488.1">
    <property type="nucleotide sequence ID" value="NZ_RCUX01000006.1"/>
</dbReference>
<evidence type="ECO:0000256" key="1">
    <source>
        <dbReference type="ARBA" id="ARBA00022630"/>
    </source>
</evidence>
<reference evidence="7 8" key="1">
    <citation type="submission" date="2018-10" db="EMBL/GenBank/DDBJ databases">
        <authorList>
            <person name="Li J."/>
        </authorList>
    </citation>
    <scope>NUCLEOTIDE SEQUENCE [LARGE SCALE GENOMIC DNA]</scope>
    <source>
        <strain evidence="7 8">IF 016277</strain>
    </source>
</reference>
<dbReference type="SUPFAM" id="SSF56645">
    <property type="entry name" value="Acyl-CoA dehydrogenase NM domain-like"/>
    <property type="match status" value="1"/>
</dbReference>
<accession>A0A3L7A5L0</accession>
<dbReference type="GO" id="GO:0016712">
    <property type="term" value="F:oxidoreductase activity, acting on paired donors, with incorporation or reduction of molecular oxygen, reduced flavin or flavoprotein as one donor, and incorporation of one atom of oxygen"/>
    <property type="evidence" value="ECO:0007669"/>
    <property type="project" value="TreeGrafter"/>
</dbReference>
<keyword evidence="1" id="KW-0285">Flavoprotein</keyword>
<evidence type="ECO:0000313" key="7">
    <source>
        <dbReference type="EMBL" id="RLP75517.1"/>
    </source>
</evidence>
<comment type="similarity">
    <text evidence="3">Belongs to the HpaH/HsaA monooxygenase family.</text>
</comment>
<dbReference type="Pfam" id="PF02770">
    <property type="entry name" value="Acyl-CoA_dh_M"/>
    <property type="match status" value="1"/>
</dbReference>
<dbReference type="AlphaFoldDB" id="A0A3L7A5L0"/>
<dbReference type="GO" id="GO:0005737">
    <property type="term" value="C:cytoplasm"/>
    <property type="evidence" value="ECO:0007669"/>
    <property type="project" value="TreeGrafter"/>
</dbReference>
<dbReference type="GO" id="GO:0050660">
    <property type="term" value="F:flavin adenine dinucleotide binding"/>
    <property type="evidence" value="ECO:0007669"/>
    <property type="project" value="InterPro"/>
</dbReference>
<dbReference type="InterPro" id="IPR009100">
    <property type="entry name" value="AcylCoA_DH/oxidase_NM_dom_sf"/>
</dbReference>
<evidence type="ECO:0000259" key="5">
    <source>
        <dbReference type="Pfam" id="PF02771"/>
    </source>
</evidence>
<evidence type="ECO:0000256" key="2">
    <source>
        <dbReference type="ARBA" id="ARBA00023002"/>
    </source>
</evidence>
<dbReference type="OrthoDB" id="571684at2"/>
<dbReference type="InterPro" id="IPR050741">
    <property type="entry name" value="Acyl-CoA_dehydrogenase"/>
</dbReference>
<dbReference type="GO" id="GO:0003995">
    <property type="term" value="F:acyl-CoA dehydrogenase activity"/>
    <property type="evidence" value="ECO:0007669"/>
    <property type="project" value="TreeGrafter"/>
</dbReference>
<dbReference type="InterPro" id="IPR006091">
    <property type="entry name" value="Acyl-CoA_Oxase/DH_mid-dom"/>
</dbReference>
<feature type="domain" description="Acyl-CoA dehydrogenase/oxidase N-terminal" evidence="5">
    <location>
        <begin position="15"/>
        <end position="111"/>
    </location>
</feature>
<dbReference type="PANTHER" id="PTHR48083:SF19">
    <property type="entry name" value="FLAVIN-DEPENDENT MONOOXYGENASE, OXYGENASE SUBUNIT HSAA"/>
    <property type="match status" value="1"/>
</dbReference>
<dbReference type="InterPro" id="IPR013786">
    <property type="entry name" value="AcylCoA_DH/ox_N"/>
</dbReference>
<dbReference type="Proteomes" id="UP000272503">
    <property type="component" value="Unassembled WGS sequence"/>
</dbReference>
<sequence length="383" mass="40914">MSHTINPEFIALAEATRDALANIALDGDESGEYAAAREILENSGLLALRIPAALGGPGASQVEITEVFRILAQADPGIAQLLQPHYGFTDAVVMLGSDEARERLYADIRAGKRIANAAAERGGRHAADFSTVFTRQEDGSYLASGQKFYATGSLGAAWITVMAVDGEGSVIMSFIPTDAPGLEIIDDWSGMGQRGSGSGTLRLSEVAVPADFVFAWSPATRPTAWAEAGRLAHAAIDVGIAEGALRYGVASVRASNRVPFELAQYASLVEDPILRFQVGKESAAVRAVAALLRETAAVIDRAEATPDAPEPLLTEVREGLLATKALSADVSNRVSTELFSWTGARTADRSLRADRFWRNARTHTLHDPVRLRYADLGQIELNR</sequence>
<dbReference type="InterPro" id="IPR036250">
    <property type="entry name" value="AcylCo_DH-like_C"/>
</dbReference>
<name>A0A3L7A5L0_9MICO</name>
<dbReference type="SUPFAM" id="SSF47203">
    <property type="entry name" value="Acyl-CoA dehydrogenase C-terminal domain-like"/>
    <property type="match status" value="1"/>
</dbReference>
<keyword evidence="8" id="KW-1185">Reference proteome</keyword>
<evidence type="ECO:0000313" key="8">
    <source>
        <dbReference type="Proteomes" id="UP000272503"/>
    </source>
</evidence>
<organism evidence="7 8">
    <name type="scientific">Mycetocola tolaasinivorans</name>
    <dbReference type="NCBI Taxonomy" id="76635"/>
    <lineage>
        <taxon>Bacteria</taxon>
        <taxon>Bacillati</taxon>
        <taxon>Actinomycetota</taxon>
        <taxon>Actinomycetes</taxon>
        <taxon>Micrococcales</taxon>
        <taxon>Microbacteriaceae</taxon>
        <taxon>Mycetocola</taxon>
    </lineage>
</organism>
<dbReference type="PANTHER" id="PTHR48083">
    <property type="entry name" value="MEDIUM-CHAIN SPECIFIC ACYL-COA DEHYDROGENASE, MITOCHONDRIAL-RELATED"/>
    <property type="match status" value="1"/>
</dbReference>